<gene>
    <name evidence="1" type="ORF">JYE49_10200</name>
</gene>
<evidence type="ECO:0000313" key="1">
    <source>
        <dbReference type="EMBL" id="QUC68650.1"/>
    </source>
</evidence>
<proteinExistence type="predicted"/>
<sequence>MGPDTATDRDQKLISLVDRYQEPLLRMCCLYLRDRSLAEDAVQETFIKAYQALDSFRGESSEKTWLMRIAMHICCDINRTGWFRFMNREITPEMFVDQAAPPLEERDEELAAAVMKLPRRLREVILLYYYQGMNVNEIADALNLSHSSVSGRLKRGREKLKNMLEGRELDE</sequence>
<accession>A0AC61MZC7</accession>
<name>A0AC61MZC7_9FIRM</name>
<evidence type="ECO:0000313" key="2">
    <source>
        <dbReference type="Proteomes" id="UP000682782"/>
    </source>
</evidence>
<keyword evidence="2" id="KW-1185">Reference proteome</keyword>
<protein>
    <submittedName>
        <fullName evidence="1">Sigma-70 family RNA polymerase sigma factor</fullName>
    </submittedName>
</protein>
<dbReference type="EMBL" id="CP068393">
    <property type="protein sequence ID" value="QUC68650.1"/>
    <property type="molecule type" value="Genomic_DNA"/>
</dbReference>
<organism evidence="1 2">
    <name type="scientific">Aristaeella hokkaidonensis</name>
    <dbReference type="NCBI Taxonomy" id="3046382"/>
    <lineage>
        <taxon>Bacteria</taxon>
        <taxon>Bacillati</taxon>
        <taxon>Bacillota</taxon>
        <taxon>Clostridia</taxon>
        <taxon>Eubacteriales</taxon>
        <taxon>Aristaeellaceae</taxon>
        <taxon>Aristaeella</taxon>
    </lineage>
</organism>
<reference evidence="1" key="1">
    <citation type="submission" date="2021-01" db="EMBL/GenBank/DDBJ databases">
        <title>Complete genome sequence of Clostridiales bacterium R-7.</title>
        <authorList>
            <person name="Mahoney-Kurpe S.C."/>
            <person name="Palevich N."/>
            <person name="Koike S."/>
            <person name="Moon C.D."/>
            <person name="Attwood G.T."/>
        </authorList>
    </citation>
    <scope>NUCLEOTIDE SEQUENCE</scope>
    <source>
        <strain evidence="1">R-7</strain>
    </source>
</reference>
<dbReference type="Proteomes" id="UP000682782">
    <property type="component" value="Chromosome"/>
</dbReference>